<reference evidence="2" key="3">
    <citation type="submission" date="2019-11" db="EMBL/GenBank/DDBJ databases">
        <title>Complete genome sequence of Vibrio owensii SH-14 isolated from shrimp with acute hepatopancreatic necrosis diease.</title>
        <authorList>
            <person name="Liang X."/>
            <person name="Wang Y."/>
        </authorList>
    </citation>
    <scope>NUCLEOTIDE SEQUENCE</scope>
    <source>
        <strain evidence="2">SH14</strain>
    </source>
</reference>
<dbReference type="EMBL" id="CP033137">
    <property type="protein sequence ID" value="AYO14217.1"/>
    <property type="molecule type" value="Genomic_DNA"/>
</dbReference>
<name>A0AAP9K9S2_9VIBR</name>
<accession>A0AAP9K9S2</accession>
<gene>
    <name evidence="2" type="ORF">APZ19_07220</name>
    <name evidence="1" type="ORF">D0812_07255</name>
</gene>
<proteinExistence type="predicted"/>
<organism evidence="2 4">
    <name type="scientific">Vibrio owensii</name>
    <dbReference type="NCBI Taxonomy" id="696485"/>
    <lineage>
        <taxon>Bacteria</taxon>
        <taxon>Pseudomonadati</taxon>
        <taxon>Pseudomonadota</taxon>
        <taxon>Gammaproteobacteria</taxon>
        <taxon>Vibrionales</taxon>
        <taxon>Vibrionaceae</taxon>
        <taxon>Vibrio</taxon>
    </lineage>
</organism>
<dbReference type="Proteomes" id="UP000390336">
    <property type="component" value="Chromosome 1"/>
</dbReference>
<protein>
    <recommendedName>
        <fullName evidence="5">DUF3944 domain-containing protein</fullName>
    </recommendedName>
</protein>
<evidence type="ECO:0000313" key="2">
    <source>
        <dbReference type="EMBL" id="QGH46883.1"/>
    </source>
</evidence>
<evidence type="ECO:0000313" key="1">
    <source>
        <dbReference type="EMBL" id="AYO14217.1"/>
    </source>
</evidence>
<dbReference type="AlphaFoldDB" id="A0AAP9K9S2"/>
<dbReference type="EMBL" id="CP045859">
    <property type="protein sequence ID" value="QGH46883.1"/>
    <property type="molecule type" value="Genomic_DNA"/>
</dbReference>
<keyword evidence="3" id="KW-1185">Reference proteome</keyword>
<evidence type="ECO:0000313" key="4">
    <source>
        <dbReference type="Proteomes" id="UP000390336"/>
    </source>
</evidence>
<reference evidence="2 4" key="1">
    <citation type="journal article" date="2015" name="Genome Announc.">
        <title>Draft Genome Sequence of Vibrio owensii Strain SH-14, Which Causes Shrimp Acute Hepatopancreatic Necrosis Disease.</title>
        <authorList>
            <person name="Liu L."/>
            <person name="Xiao J."/>
            <person name="Xia X."/>
            <person name="Pan Y."/>
            <person name="Yan S."/>
            <person name="Wang Y."/>
        </authorList>
    </citation>
    <scope>NUCLEOTIDE SEQUENCE [LARGE SCALE GENOMIC DNA]</scope>
    <source>
        <strain evidence="2 4">SH14</strain>
    </source>
</reference>
<dbReference type="RefSeq" id="WP_054824910.1">
    <property type="nucleotide sequence ID" value="NZ_CP033137.1"/>
</dbReference>
<sequence>MQSILNKCQIEDLKYISNTLDNYVSFTNDRKRKSLLEAAEKTSTLSPELIALLDKQIRYFGSSDLAYGFRRLFNDDGAIPAHELIDDVCSKCKVNVKKGGSVEFKLERLVMQVVEKELLSKKPADLAKEFEKIGMGKADIEQVEEALKSNGKIAILPIIVELLGPKIALGLIETIIINMIAQFIGKEAAKQLLKEVVKRNPWVNALGPIIWTISGAWIALDLQGPAYRKTVPVLLYLGVVALRDGKEKK</sequence>
<evidence type="ECO:0000313" key="3">
    <source>
        <dbReference type="Proteomes" id="UP000272136"/>
    </source>
</evidence>
<reference evidence="1 3" key="2">
    <citation type="submission" date="2018-10" db="EMBL/GenBank/DDBJ databases">
        <title>Whole Genome of Vibrio owensii strain 170502, isolated from Acute Hepatopancreatic Necrosis Disease (AHPND) shrimp.</title>
        <authorList>
            <person name="Yan M."/>
            <person name="Wang X."/>
            <person name="Wang Y."/>
        </authorList>
    </citation>
    <scope>NUCLEOTIDE SEQUENCE [LARGE SCALE GENOMIC DNA]</scope>
    <source>
        <strain evidence="1 3">1700302</strain>
    </source>
</reference>
<dbReference type="Proteomes" id="UP000272136">
    <property type="component" value="Chromosome 1"/>
</dbReference>
<evidence type="ECO:0008006" key="5">
    <source>
        <dbReference type="Google" id="ProtNLM"/>
    </source>
</evidence>